<gene>
    <name evidence="4" type="ORF">UFOVP1666_49</name>
    <name evidence="1" type="ORF">UFOVP867_4</name>
    <name evidence="2" type="ORF">UFOVP913_194</name>
    <name evidence="3" type="ORF">UFOVP993_50</name>
</gene>
<protein>
    <submittedName>
        <fullName evidence="2">Uncharacterized protein</fullName>
    </submittedName>
</protein>
<dbReference type="EMBL" id="LR796815">
    <property type="protein sequence ID" value="CAB4167189.1"/>
    <property type="molecule type" value="Genomic_DNA"/>
</dbReference>
<evidence type="ECO:0000313" key="3">
    <source>
        <dbReference type="EMBL" id="CAB4176706.1"/>
    </source>
</evidence>
<evidence type="ECO:0000313" key="2">
    <source>
        <dbReference type="EMBL" id="CAB4171123.1"/>
    </source>
</evidence>
<name>A0A6J5PI38_9CAUD</name>
<evidence type="ECO:0000313" key="1">
    <source>
        <dbReference type="EMBL" id="CAB4167189.1"/>
    </source>
</evidence>
<proteinExistence type="predicted"/>
<dbReference type="EMBL" id="LR796858">
    <property type="protein sequence ID" value="CAB4171123.1"/>
    <property type="molecule type" value="Genomic_DNA"/>
</dbReference>
<organism evidence="2">
    <name type="scientific">uncultured Caudovirales phage</name>
    <dbReference type="NCBI Taxonomy" id="2100421"/>
    <lineage>
        <taxon>Viruses</taxon>
        <taxon>Duplodnaviria</taxon>
        <taxon>Heunggongvirae</taxon>
        <taxon>Uroviricota</taxon>
        <taxon>Caudoviricetes</taxon>
        <taxon>Peduoviridae</taxon>
        <taxon>Maltschvirus</taxon>
        <taxon>Maltschvirus maltsch</taxon>
    </lineage>
</organism>
<dbReference type="EMBL" id="LR796944">
    <property type="protein sequence ID" value="CAB4176706.1"/>
    <property type="molecule type" value="Genomic_DNA"/>
</dbReference>
<accession>A0A6J5PI38</accession>
<sequence length="197" mass="19411">MSMQLVLTGIQFPDASVQTTAAFAAATGVTTLAGGTTGLTPSAATNGAITLAGTLNVTNGGTGVTTSTGSGATVRGTSPTLITPNFNSAPVETVIGAAPLYMARAWVTFNGSTTAIGASGNVSSVTRGGTAYYTVNFTTNMPDVNYAVTGTGGPISSSAKFLTYTAKTVGSVDVGQSGVINAYAVTDLGDASVAIFR</sequence>
<dbReference type="EMBL" id="LR797534">
    <property type="protein sequence ID" value="CAB4223005.1"/>
    <property type="molecule type" value="Genomic_DNA"/>
</dbReference>
<evidence type="ECO:0000313" key="4">
    <source>
        <dbReference type="EMBL" id="CAB4223005.1"/>
    </source>
</evidence>
<reference evidence="2" key="1">
    <citation type="submission" date="2020-05" db="EMBL/GenBank/DDBJ databases">
        <authorList>
            <person name="Chiriac C."/>
            <person name="Salcher M."/>
            <person name="Ghai R."/>
            <person name="Kavagutti S V."/>
        </authorList>
    </citation>
    <scope>NUCLEOTIDE SEQUENCE</scope>
</reference>